<evidence type="ECO:0000313" key="3">
    <source>
        <dbReference type="Proteomes" id="UP000694255"/>
    </source>
</evidence>
<keyword evidence="1" id="KW-1133">Transmembrane helix</keyword>
<dbReference type="AlphaFoldDB" id="A0A8J5QXG8"/>
<dbReference type="OrthoDB" id="4083656at2759"/>
<proteinExistence type="predicted"/>
<sequence length="382" mass="44099">MSLLLTRLANASLKSNSTIGLIKSPRPAASCLINFSLLRYKAHVPSKYKPKQELPSEVEWKHLKEHIPGEKNHTNTLQDRIPKFPLGKENVPTLLPRPGVPQVGKQFTFRQVINILKNKKQPELIYESEPHRLYFLMSVCFALVFTIYGGVLFEWAFWISGKEYEENETEQANEVIRKRDWLISLGKYLVPSAVIFGFAYFAALFPTRLIRRIWFLPGPVEHIKFTSYPLFPGRPTPVYTVPLANLSRRKTARVWTGKGFYGTSDKGMFFFILKEHLANGGNKNWIIDRRGFFWSDGRVFDYLFGKESLAESEAGVPYDAQFGLINSELKKKKRQLRQEHGWFWRFKMAGKLMMEDARKVGSYIGIGKPKEEDKSLPKGDKK</sequence>
<organism evidence="2 3">
    <name type="scientific">[Candida] subhashii</name>
    <dbReference type="NCBI Taxonomy" id="561895"/>
    <lineage>
        <taxon>Eukaryota</taxon>
        <taxon>Fungi</taxon>
        <taxon>Dikarya</taxon>
        <taxon>Ascomycota</taxon>
        <taxon>Saccharomycotina</taxon>
        <taxon>Pichiomycetes</taxon>
        <taxon>Debaryomycetaceae</taxon>
        <taxon>Spathaspora</taxon>
    </lineage>
</organism>
<keyword evidence="3" id="KW-1185">Reference proteome</keyword>
<dbReference type="RefSeq" id="XP_049264262.1">
    <property type="nucleotide sequence ID" value="XM_049406222.1"/>
</dbReference>
<feature type="transmembrane region" description="Helical" evidence="1">
    <location>
        <begin position="133"/>
        <end position="158"/>
    </location>
</feature>
<evidence type="ECO:0000256" key="1">
    <source>
        <dbReference type="SAM" id="Phobius"/>
    </source>
</evidence>
<comment type="caution">
    <text evidence="2">The sequence shown here is derived from an EMBL/GenBank/DDBJ whole genome shotgun (WGS) entry which is preliminary data.</text>
</comment>
<protein>
    <submittedName>
        <fullName evidence="2">Uncharacterized protein</fullName>
    </submittedName>
</protein>
<keyword evidence="1" id="KW-0812">Transmembrane</keyword>
<keyword evidence="1" id="KW-0472">Membrane</keyword>
<gene>
    <name evidence="2" type="ORF">J8A68_002468</name>
</gene>
<evidence type="ECO:0000313" key="2">
    <source>
        <dbReference type="EMBL" id="KAG7664030.1"/>
    </source>
</evidence>
<dbReference type="Proteomes" id="UP000694255">
    <property type="component" value="Unassembled WGS sequence"/>
</dbReference>
<name>A0A8J5QXG8_9ASCO</name>
<accession>A0A8J5QXG8</accession>
<dbReference type="GeneID" id="73469269"/>
<reference evidence="2 3" key="1">
    <citation type="journal article" date="2021" name="DNA Res.">
        <title>Genome analysis of Candida subhashii reveals its hybrid nature and dual mitochondrial genome conformations.</title>
        <authorList>
            <person name="Mixao V."/>
            <person name="Hegedusova E."/>
            <person name="Saus E."/>
            <person name="Pryszcz L.P."/>
            <person name="Cillingova A."/>
            <person name="Nosek J."/>
            <person name="Gabaldon T."/>
        </authorList>
    </citation>
    <scope>NUCLEOTIDE SEQUENCE [LARGE SCALE GENOMIC DNA]</scope>
    <source>
        <strain evidence="2 3">CBS 10753</strain>
    </source>
</reference>
<feature type="transmembrane region" description="Helical" evidence="1">
    <location>
        <begin position="188"/>
        <end position="205"/>
    </location>
</feature>
<dbReference type="EMBL" id="JAGSYN010000110">
    <property type="protein sequence ID" value="KAG7664030.1"/>
    <property type="molecule type" value="Genomic_DNA"/>
</dbReference>